<feature type="coiled-coil region" evidence="1">
    <location>
        <begin position="125"/>
        <end position="159"/>
    </location>
</feature>
<dbReference type="PROSITE" id="PS50144">
    <property type="entry name" value="MATH"/>
    <property type="match status" value="1"/>
</dbReference>
<dbReference type="SMART" id="SM00061">
    <property type="entry name" value="MATH"/>
    <property type="match status" value="1"/>
</dbReference>
<evidence type="ECO:0000259" key="3">
    <source>
        <dbReference type="PROSITE" id="PS50144"/>
    </source>
</evidence>
<reference evidence="4" key="1">
    <citation type="submission" date="2023-10" db="EMBL/GenBank/DDBJ databases">
        <title>Genome assembly of Pristionchus species.</title>
        <authorList>
            <person name="Yoshida K."/>
            <person name="Sommer R.J."/>
        </authorList>
    </citation>
    <scope>NUCLEOTIDE SEQUENCE</scope>
    <source>
        <strain evidence="4">RS0144</strain>
    </source>
</reference>
<feature type="region of interest" description="Disordered" evidence="2">
    <location>
        <begin position="1"/>
        <end position="26"/>
    </location>
</feature>
<evidence type="ECO:0000256" key="2">
    <source>
        <dbReference type="SAM" id="MobiDB-lite"/>
    </source>
</evidence>
<protein>
    <recommendedName>
        <fullName evidence="3">MATH domain-containing protein</fullName>
    </recommendedName>
</protein>
<dbReference type="Proteomes" id="UP001432027">
    <property type="component" value="Unassembled WGS sequence"/>
</dbReference>
<keyword evidence="1" id="KW-0175">Coiled coil</keyword>
<accession>A0AAV5TWC4</accession>
<organism evidence="4 5">
    <name type="scientific">Pristionchus entomophagus</name>
    <dbReference type="NCBI Taxonomy" id="358040"/>
    <lineage>
        <taxon>Eukaryota</taxon>
        <taxon>Metazoa</taxon>
        <taxon>Ecdysozoa</taxon>
        <taxon>Nematoda</taxon>
        <taxon>Chromadorea</taxon>
        <taxon>Rhabditida</taxon>
        <taxon>Rhabditina</taxon>
        <taxon>Diplogasteromorpha</taxon>
        <taxon>Diplogasteroidea</taxon>
        <taxon>Neodiplogasteridae</taxon>
        <taxon>Pristionchus</taxon>
    </lineage>
</organism>
<evidence type="ECO:0000313" key="5">
    <source>
        <dbReference type="Proteomes" id="UP001432027"/>
    </source>
</evidence>
<keyword evidence="5" id="KW-1185">Reference proteome</keyword>
<name>A0AAV5TWC4_9BILA</name>
<evidence type="ECO:0000256" key="1">
    <source>
        <dbReference type="SAM" id="Coils"/>
    </source>
</evidence>
<dbReference type="InterPro" id="IPR008974">
    <property type="entry name" value="TRAF-like"/>
</dbReference>
<gene>
    <name evidence="4" type="ORF">PENTCL1PPCAC_20488</name>
</gene>
<feature type="domain" description="MATH" evidence="3">
    <location>
        <begin position="346"/>
        <end position="468"/>
    </location>
</feature>
<sequence length="475" mass="55347">RIMNGEERRSSGCVTENDKNHAKGDKSLMQRFETLKTGIKKKKIKFADRKYSTEATDNIDLQLKISQLSKEAEESREELEQYRREFENEKAKWKTINAEFNRYKLKSQDSKKTLEFQVELKATEIEHLKKTETELKSELAEMKHEVKSKSEEIEKFKMVELELRHRISRLETDIALEATRSAQMTQVDVRRVENDQQKIDSDANYASAEFERFKLESKYQAQLKANEIDFLKKSETQLKTELTEMKNDIKTKSEEIEKLKLEGQDDRKNLEFQIHLKTTEIEYLKKTETELRSRLAEMENELKSKSEKIENLKMNGTESNNGTSQLSDNEETHSVDLKGLHNQTNEMILRARFTNISELTHNPVVSQATEFAGLSWKIRLRKKDDHLAFFVVTQNSNADKWSCSAFVDYQLISQKDGSIIHSMNGKRADVYTDEIPLWGFKTFISFKDLFEESKGFVKEDSIIVSAAIKAFPNAQ</sequence>
<dbReference type="InterPro" id="IPR002083">
    <property type="entry name" value="MATH/TRAF_dom"/>
</dbReference>
<feature type="coiled-coil region" evidence="1">
    <location>
        <begin position="58"/>
        <end position="99"/>
    </location>
</feature>
<feature type="coiled-coil region" evidence="1">
    <location>
        <begin position="228"/>
        <end position="315"/>
    </location>
</feature>
<dbReference type="AlphaFoldDB" id="A0AAV5TWC4"/>
<dbReference type="EMBL" id="BTSX01000005">
    <property type="protein sequence ID" value="GMS98313.1"/>
    <property type="molecule type" value="Genomic_DNA"/>
</dbReference>
<comment type="caution">
    <text evidence="4">The sequence shown here is derived from an EMBL/GenBank/DDBJ whole genome shotgun (WGS) entry which is preliminary data.</text>
</comment>
<dbReference type="Gene3D" id="2.60.210.10">
    <property type="entry name" value="Apoptosis, Tumor Necrosis Factor Receptor Associated Protein 2, Chain A"/>
    <property type="match status" value="1"/>
</dbReference>
<dbReference type="SUPFAM" id="SSF49599">
    <property type="entry name" value="TRAF domain-like"/>
    <property type="match status" value="1"/>
</dbReference>
<feature type="non-terminal residue" evidence="4">
    <location>
        <position position="1"/>
    </location>
</feature>
<dbReference type="CDD" id="cd00121">
    <property type="entry name" value="MATH"/>
    <property type="match status" value="1"/>
</dbReference>
<dbReference type="Pfam" id="PF22486">
    <property type="entry name" value="MATH_2"/>
    <property type="match status" value="1"/>
</dbReference>
<proteinExistence type="predicted"/>
<evidence type="ECO:0000313" key="4">
    <source>
        <dbReference type="EMBL" id="GMS98313.1"/>
    </source>
</evidence>